<name>A0ABZ1YPS3_9NOCA</name>
<dbReference type="PROSITE" id="PS50977">
    <property type="entry name" value="HTH_TETR_2"/>
    <property type="match status" value="1"/>
</dbReference>
<dbReference type="Gene3D" id="1.10.357.10">
    <property type="entry name" value="Tetracycline Repressor, domain 2"/>
    <property type="match status" value="1"/>
</dbReference>
<dbReference type="PANTHER" id="PTHR30055">
    <property type="entry name" value="HTH-TYPE TRANSCRIPTIONAL REGULATOR RUTR"/>
    <property type="match status" value="1"/>
</dbReference>
<dbReference type="Proteomes" id="UP001432062">
    <property type="component" value="Chromosome"/>
</dbReference>
<dbReference type="Pfam" id="PF00440">
    <property type="entry name" value="TetR_N"/>
    <property type="match status" value="1"/>
</dbReference>
<dbReference type="SUPFAM" id="SSF46689">
    <property type="entry name" value="Homeodomain-like"/>
    <property type="match status" value="1"/>
</dbReference>
<gene>
    <name evidence="6" type="ORF">OG563_39235</name>
</gene>
<evidence type="ECO:0000256" key="4">
    <source>
        <dbReference type="PROSITE-ProRule" id="PRU00335"/>
    </source>
</evidence>
<dbReference type="InterPro" id="IPR001647">
    <property type="entry name" value="HTH_TetR"/>
</dbReference>
<proteinExistence type="predicted"/>
<keyword evidence="7" id="KW-1185">Reference proteome</keyword>
<organism evidence="6 7">
    <name type="scientific">Nocardia vinacea</name>
    <dbReference type="NCBI Taxonomy" id="96468"/>
    <lineage>
        <taxon>Bacteria</taxon>
        <taxon>Bacillati</taxon>
        <taxon>Actinomycetota</taxon>
        <taxon>Actinomycetes</taxon>
        <taxon>Mycobacteriales</taxon>
        <taxon>Nocardiaceae</taxon>
        <taxon>Nocardia</taxon>
    </lineage>
</organism>
<keyword evidence="2 4" id="KW-0238">DNA-binding</keyword>
<evidence type="ECO:0000313" key="6">
    <source>
        <dbReference type="EMBL" id="WUV45103.1"/>
    </source>
</evidence>
<evidence type="ECO:0000256" key="1">
    <source>
        <dbReference type="ARBA" id="ARBA00023015"/>
    </source>
</evidence>
<dbReference type="SUPFAM" id="SSF48498">
    <property type="entry name" value="Tetracyclin repressor-like, C-terminal domain"/>
    <property type="match status" value="1"/>
</dbReference>
<evidence type="ECO:0000256" key="2">
    <source>
        <dbReference type="ARBA" id="ARBA00023125"/>
    </source>
</evidence>
<dbReference type="InterPro" id="IPR036271">
    <property type="entry name" value="Tet_transcr_reg_TetR-rel_C_sf"/>
</dbReference>
<feature type="domain" description="HTH tetR-type" evidence="5">
    <location>
        <begin position="21"/>
        <end position="81"/>
    </location>
</feature>
<reference evidence="6" key="1">
    <citation type="submission" date="2022-10" db="EMBL/GenBank/DDBJ databases">
        <title>The complete genomes of actinobacterial strains from the NBC collection.</title>
        <authorList>
            <person name="Joergensen T.S."/>
            <person name="Alvarez Arevalo M."/>
            <person name="Sterndorff E.B."/>
            <person name="Faurdal D."/>
            <person name="Vuksanovic O."/>
            <person name="Mourched A.-S."/>
            <person name="Charusanti P."/>
            <person name="Shaw S."/>
            <person name="Blin K."/>
            <person name="Weber T."/>
        </authorList>
    </citation>
    <scope>NUCLEOTIDE SEQUENCE</scope>
    <source>
        <strain evidence="6">NBC_01482</strain>
    </source>
</reference>
<accession>A0ABZ1YPS3</accession>
<protein>
    <submittedName>
        <fullName evidence="6">TetR/AcrR family transcriptional regulator</fullName>
    </submittedName>
</protein>
<evidence type="ECO:0000313" key="7">
    <source>
        <dbReference type="Proteomes" id="UP001432062"/>
    </source>
</evidence>
<dbReference type="InterPro" id="IPR009057">
    <property type="entry name" value="Homeodomain-like_sf"/>
</dbReference>
<feature type="DNA-binding region" description="H-T-H motif" evidence="4">
    <location>
        <begin position="44"/>
        <end position="63"/>
    </location>
</feature>
<dbReference type="InterPro" id="IPR050109">
    <property type="entry name" value="HTH-type_TetR-like_transc_reg"/>
</dbReference>
<dbReference type="EMBL" id="CP109441">
    <property type="protein sequence ID" value="WUV45103.1"/>
    <property type="molecule type" value="Genomic_DNA"/>
</dbReference>
<evidence type="ECO:0000256" key="3">
    <source>
        <dbReference type="ARBA" id="ARBA00023163"/>
    </source>
</evidence>
<sequence>MTMQRRPVRTYGGIGAEDRVAARRGKLLEAGLELFGTRGYSATGVKDLCRAAGLTDRYFYESFSGTKELFAAVFDHVIDELFTAVATAVEATKPRGTRKLRAGIGTYLTALAEDPRKLRIVFVEPTAAGAEYRMREALWRFARLVAATATEARPDVQPPAEIIDIFALSVVGMLERVIVEKQGGRLDVPMDDLIDYCAAFAGASLRAVYSGQIAERTTD</sequence>
<dbReference type="RefSeq" id="WP_327098315.1">
    <property type="nucleotide sequence ID" value="NZ_CP109149.1"/>
</dbReference>
<dbReference type="PANTHER" id="PTHR30055:SF234">
    <property type="entry name" value="HTH-TYPE TRANSCRIPTIONAL REGULATOR BETI"/>
    <property type="match status" value="1"/>
</dbReference>
<keyword evidence="1" id="KW-0805">Transcription regulation</keyword>
<keyword evidence="3" id="KW-0804">Transcription</keyword>
<evidence type="ECO:0000259" key="5">
    <source>
        <dbReference type="PROSITE" id="PS50977"/>
    </source>
</evidence>